<dbReference type="AlphaFoldDB" id="A0A2N0QSF2"/>
<dbReference type="VEuPathDB" id="FungiDB:FUN_011656"/>
<proteinExistence type="predicted"/>
<evidence type="ECO:0000313" key="3">
    <source>
        <dbReference type="Proteomes" id="UP000232688"/>
    </source>
</evidence>
<dbReference type="VEuPathDB" id="FungiDB:RhiirFUN_013620"/>
<gene>
    <name evidence="2" type="ORF">RhiirA1_478174</name>
</gene>
<name>A0A2N0QSF2_9GLOM</name>
<dbReference type="EMBL" id="LLXH01003646">
    <property type="protein sequence ID" value="PKC53993.1"/>
    <property type="molecule type" value="Genomic_DNA"/>
</dbReference>
<reference evidence="2 3" key="2">
    <citation type="submission" date="2017-10" db="EMBL/GenBank/DDBJ databases">
        <title>Genome analyses suggest a sexual origin of heterokaryosis in a supposedly ancient asexual fungus.</title>
        <authorList>
            <person name="Corradi N."/>
            <person name="Sedzielewska K."/>
            <person name="Noel J."/>
            <person name="Charron P."/>
            <person name="Farinelli L."/>
            <person name="Marton T."/>
            <person name="Kruger M."/>
            <person name="Pelin A."/>
            <person name="Brachmann A."/>
            <person name="Corradi N."/>
        </authorList>
    </citation>
    <scope>NUCLEOTIDE SEQUENCE [LARGE SCALE GENOMIC DNA]</scope>
    <source>
        <strain evidence="2 3">A1</strain>
    </source>
</reference>
<dbReference type="Proteomes" id="UP000232688">
    <property type="component" value="Unassembled WGS sequence"/>
</dbReference>
<comment type="caution">
    <text evidence="2">The sequence shown here is derived from an EMBL/GenBank/DDBJ whole genome shotgun (WGS) entry which is preliminary data.</text>
</comment>
<evidence type="ECO:0000313" key="2">
    <source>
        <dbReference type="EMBL" id="PKC53993.1"/>
    </source>
</evidence>
<feature type="region of interest" description="Disordered" evidence="1">
    <location>
        <begin position="165"/>
        <end position="186"/>
    </location>
</feature>
<dbReference type="VEuPathDB" id="FungiDB:RhiirA1_478174"/>
<organism evidence="2 3">
    <name type="scientific">Rhizophagus irregularis</name>
    <dbReference type="NCBI Taxonomy" id="588596"/>
    <lineage>
        <taxon>Eukaryota</taxon>
        <taxon>Fungi</taxon>
        <taxon>Fungi incertae sedis</taxon>
        <taxon>Mucoromycota</taxon>
        <taxon>Glomeromycotina</taxon>
        <taxon>Glomeromycetes</taxon>
        <taxon>Glomerales</taxon>
        <taxon>Glomeraceae</taxon>
        <taxon>Rhizophagus</taxon>
    </lineage>
</organism>
<accession>A0A2N0QSF2</accession>
<sequence length="186" mass="21104">MNARYSEFKVQTQIQTKVRNNEKFEKIKGPVQELNLHSISSNSTITDNIISIDKNSPTETIVPSTAVDTTIPLTETTTSTETTTPLTPFNLNTKHSISIWKQEYISSISNLHSMNRLTQNRPAEIDPDTENVAKEITTLLNNLNNCEQLVKLKSITFNAWKEKNETRNKRKIKSTENLCPISPSKK</sequence>
<protein>
    <submittedName>
        <fullName evidence="2">Uncharacterized protein</fullName>
    </submittedName>
</protein>
<reference evidence="2 3" key="1">
    <citation type="submission" date="2017-10" db="EMBL/GenBank/DDBJ databases">
        <title>Extensive intraspecific genome diversity in a model arbuscular mycorrhizal fungus.</title>
        <authorList>
            <person name="Chen E.C.H."/>
            <person name="Morin E."/>
            <person name="Baudet D."/>
            <person name="Noel J."/>
            <person name="Ndikumana S."/>
            <person name="Charron P."/>
            <person name="St-Onge C."/>
            <person name="Giorgi J."/>
            <person name="Grigoriev I.V."/>
            <person name="Roux C."/>
            <person name="Martin F.M."/>
            <person name="Corradi N."/>
        </authorList>
    </citation>
    <scope>NUCLEOTIDE SEQUENCE [LARGE SCALE GENOMIC DNA]</scope>
    <source>
        <strain evidence="2 3">A1</strain>
    </source>
</reference>
<evidence type="ECO:0000256" key="1">
    <source>
        <dbReference type="SAM" id="MobiDB-lite"/>
    </source>
</evidence>